<dbReference type="SUPFAM" id="SSF75217">
    <property type="entry name" value="alpha/beta knot"/>
    <property type="match status" value="1"/>
</dbReference>
<dbReference type="FunFam" id="1.10.1270.20:FF:000001">
    <property type="entry name" value="tRNA (guanine-N(1)-)-methyltransferase"/>
    <property type="match status" value="1"/>
</dbReference>
<feature type="binding site" evidence="15 16">
    <location>
        <begin position="135"/>
        <end position="140"/>
    </location>
    <ligand>
        <name>S-adenosyl-L-methionine</name>
        <dbReference type="ChEBI" id="CHEBI:59789"/>
    </ligand>
</feature>
<evidence type="ECO:0000256" key="5">
    <source>
        <dbReference type="ARBA" id="ARBA00012807"/>
    </source>
</evidence>
<evidence type="ECO:0000256" key="3">
    <source>
        <dbReference type="ARBA" id="ARBA00007630"/>
    </source>
</evidence>
<evidence type="ECO:0000313" key="20">
    <source>
        <dbReference type="Proteomes" id="UP000179242"/>
    </source>
</evidence>
<comment type="similarity">
    <text evidence="3 15 17">Belongs to the RNA methyltransferase TrmD family.</text>
</comment>
<evidence type="ECO:0000256" key="1">
    <source>
        <dbReference type="ARBA" id="ARBA00002634"/>
    </source>
</evidence>
<feature type="domain" description="tRNA methyltransferase TRMD/TRM10-type" evidence="18">
    <location>
        <begin position="1"/>
        <end position="226"/>
    </location>
</feature>
<dbReference type="InterPro" id="IPR029026">
    <property type="entry name" value="tRNA_m1G_MTases_N"/>
</dbReference>
<dbReference type="Gene3D" id="3.40.1280.10">
    <property type="match status" value="1"/>
</dbReference>
<evidence type="ECO:0000256" key="6">
    <source>
        <dbReference type="ARBA" id="ARBA00014679"/>
    </source>
</evidence>
<evidence type="ECO:0000256" key="11">
    <source>
        <dbReference type="ARBA" id="ARBA00022694"/>
    </source>
</evidence>
<proteinExistence type="inferred from homology"/>
<evidence type="ECO:0000256" key="14">
    <source>
        <dbReference type="ARBA" id="ARBA00047783"/>
    </source>
</evidence>
<comment type="caution">
    <text evidence="19">The sequence shown here is derived from an EMBL/GenBank/DDBJ whole genome shotgun (WGS) entry which is preliminary data.</text>
</comment>
<dbReference type="InterPro" id="IPR002649">
    <property type="entry name" value="tRNA_m1G_MeTrfase_TrmD"/>
</dbReference>
<evidence type="ECO:0000256" key="4">
    <source>
        <dbReference type="ARBA" id="ARBA00011738"/>
    </source>
</evidence>
<evidence type="ECO:0000313" key="19">
    <source>
        <dbReference type="EMBL" id="OGC40010.1"/>
    </source>
</evidence>
<keyword evidence="10 15" id="KW-0949">S-adenosyl-L-methionine</keyword>
<keyword evidence="11 15" id="KW-0819">tRNA processing</keyword>
<dbReference type="AlphaFoldDB" id="A0A1F4U5B6"/>
<evidence type="ECO:0000256" key="10">
    <source>
        <dbReference type="ARBA" id="ARBA00022691"/>
    </source>
</evidence>
<dbReference type="CDD" id="cd18080">
    <property type="entry name" value="TrmD-like"/>
    <property type="match status" value="1"/>
</dbReference>
<dbReference type="Proteomes" id="UP000179242">
    <property type="component" value="Unassembled WGS sequence"/>
</dbReference>
<evidence type="ECO:0000256" key="12">
    <source>
        <dbReference type="ARBA" id="ARBA00029736"/>
    </source>
</evidence>
<dbReference type="Pfam" id="PF01746">
    <property type="entry name" value="tRNA_m1G_MT"/>
    <property type="match status" value="1"/>
</dbReference>
<comment type="catalytic activity">
    <reaction evidence="14 15 17">
        <text>guanosine(37) in tRNA + S-adenosyl-L-methionine = N(1)-methylguanosine(37) in tRNA + S-adenosyl-L-homocysteine + H(+)</text>
        <dbReference type="Rhea" id="RHEA:36899"/>
        <dbReference type="Rhea" id="RHEA-COMP:10145"/>
        <dbReference type="Rhea" id="RHEA-COMP:10147"/>
        <dbReference type="ChEBI" id="CHEBI:15378"/>
        <dbReference type="ChEBI" id="CHEBI:57856"/>
        <dbReference type="ChEBI" id="CHEBI:59789"/>
        <dbReference type="ChEBI" id="CHEBI:73542"/>
        <dbReference type="ChEBI" id="CHEBI:74269"/>
        <dbReference type="EC" id="2.1.1.228"/>
    </reaction>
</comment>
<evidence type="ECO:0000256" key="2">
    <source>
        <dbReference type="ARBA" id="ARBA00004496"/>
    </source>
</evidence>
<comment type="function">
    <text evidence="1 15 17">Specifically methylates guanosine-37 in various tRNAs.</text>
</comment>
<dbReference type="PIRSF" id="PIRSF000386">
    <property type="entry name" value="tRNA_mtase"/>
    <property type="match status" value="1"/>
</dbReference>
<keyword evidence="9 15" id="KW-0808">Transferase</keyword>
<evidence type="ECO:0000256" key="13">
    <source>
        <dbReference type="ARBA" id="ARBA00033392"/>
    </source>
</evidence>
<evidence type="ECO:0000256" key="15">
    <source>
        <dbReference type="HAMAP-Rule" id="MF_00605"/>
    </source>
</evidence>
<dbReference type="InterPro" id="IPR016009">
    <property type="entry name" value="tRNA_MeTrfase_TRMD/TRM10"/>
</dbReference>
<dbReference type="NCBIfam" id="TIGR00088">
    <property type="entry name" value="trmD"/>
    <property type="match status" value="1"/>
</dbReference>
<dbReference type="EMBL" id="MEUJ01000005">
    <property type="protein sequence ID" value="OGC40010.1"/>
    <property type="molecule type" value="Genomic_DNA"/>
</dbReference>
<dbReference type="GO" id="GO:0005829">
    <property type="term" value="C:cytosol"/>
    <property type="evidence" value="ECO:0007669"/>
    <property type="project" value="TreeGrafter"/>
</dbReference>
<evidence type="ECO:0000256" key="16">
    <source>
        <dbReference type="PIRSR" id="PIRSR000386-1"/>
    </source>
</evidence>
<organism evidence="19 20">
    <name type="scientific">candidate division WOR-1 bacterium RIFOXYC2_FULL_46_14</name>
    <dbReference type="NCBI Taxonomy" id="1802587"/>
    <lineage>
        <taxon>Bacteria</taxon>
        <taxon>Bacillati</taxon>
        <taxon>Saganbacteria</taxon>
    </lineage>
</organism>
<dbReference type="HAMAP" id="MF_00605">
    <property type="entry name" value="TrmD"/>
    <property type="match status" value="1"/>
</dbReference>
<evidence type="ECO:0000256" key="17">
    <source>
        <dbReference type="RuleBase" id="RU003464"/>
    </source>
</evidence>
<evidence type="ECO:0000256" key="8">
    <source>
        <dbReference type="ARBA" id="ARBA00022603"/>
    </source>
</evidence>
<dbReference type="PANTHER" id="PTHR46417">
    <property type="entry name" value="TRNA (GUANINE-N(1)-)-METHYLTRANSFERASE"/>
    <property type="match status" value="1"/>
</dbReference>
<accession>A0A1F4U5B6</accession>
<comment type="subunit">
    <text evidence="4 15 17">Homodimer.</text>
</comment>
<dbReference type="EC" id="2.1.1.228" evidence="5 15"/>
<dbReference type="GO" id="GO:0052906">
    <property type="term" value="F:tRNA (guanine(37)-N1)-methyltransferase activity"/>
    <property type="evidence" value="ECO:0007669"/>
    <property type="project" value="UniProtKB-UniRule"/>
</dbReference>
<gene>
    <name evidence="15" type="primary">trmD</name>
    <name evidence="19" type="ORF">A2438_05830</name>
</gene>
<evidence type="ECO:0000256" key="7">
    <source>
        <dbReference type="ARBA" id="ARBA00022490"/>
    </source>
</evidence>
<comment type="subcellular location">
    <subcellularLocation>
        <location evidence="2 15 17">Cytoplasm</location>
    </subcellularLocation>
</comment>
<evidence type="ECO:0000256" key="9">
    <source>
        <dbReference type="ARBA" id="ARBA00022679"/>
    </source>
</evidence>
<dbReference type="GO" id="GO:0002939">
    <property type="term" value="P:tRNA N1-guanine methylation"/>
    <property type="evidence" value="ECO:0007669"/>
    <property type="project" value="TreeGrafter"/>
</dbReference>
<sequence length="245" mass="27348">MKIDLLTLFPEMFVSPLQFSLLKKAQEKKLVEINIVNIRDFTLDKHKTADDSPFGGGSGMVMKAEPLIMALGSSLPAGKAGVKGQVILMTPSGKKIDQETAKRLAREKHLTIICGHYEGVDQRFVDKYVDEELSIGDYVLTGGELPALVLIDAVCRLIPGVVKEADSIVNDSFYNGLLDYPSYTRPEEFEGIKIPEVLKSGNHREIARWRRKEALKRTLLNRPELLASAGLKEEDKKLLEELILE</sequence>
<feature type="binding site" evidence="15 16">
    <location>
        <position position="115"/>
    </location>
    <ligand>
        <name>S-adenosyl-L-methionine</name>
        <dbReference type="ChEBI" id="CHEBI:59789"/>
    </ligand>
</feature>
<name>A0A1F4U5B6_UNCSA</name>
<dbReference type="InterPro" id="IPR023148">
    <property type="entry name" value="tRNA_m1G_MeTrfase_C_sf"/>
</dbReference>
<protein>
    <recommendedName>
        <fullName evidence="6 15">tRNA (guanine-N(1)-)-methyltransferase</fullName>
        <ecNumber evidence="5 15">2.1.1.228</ecNumber>
    </recommendedName>
    <alternativeName>
        <fullName evidence="12 15">M1G-methyltransferase</fullName>
    </alternativeName>
    <alternativeName>
        <fullName evidence="13 15">tRNA [GM37] methyltransferase</fullName>
    </alternativeName>
</protein>
<dbReference type="Gene3D" id="1.10.1270.20">
    <property type="entry name" value="tRNA(m1g37)methyltransferase, domain 2"/>
    <property type="match status" value="1"/>
</dbReference>
<dbReference type="FunFam" id="3.40.1280.10:FF:000001">
    <property type="entry name" value="tRNA (guanine-N(1)-)-methyltransferase"/>
    <property type="match status" value="1"/>
</dbReference>
<dbReference type="NCBIfam" id="NF000648">
    <property type="entry name" value="PRK00026.1"/>
    <property type="match status" value="1"/>
</dbReference>
<evidence type="ECO:0000259" key="18">
    <source>
        <dbReference type="Pfam" id="PF01746"/>
    </source>
</evidence>
<keyword evidence="7 15" id="KW-0963">Cytoplasm</keyword>
<dbReference type="PANTHER" id="PTHR46417:SF1">
    <property type="entry name" value="TRNA (GUANINE-N(1)-)-METHYLTRANSFERASE"/>
    <property type="match status" value="1"/>
</dbReference>
<reference evidence="19 20" key="1">
    <citation type="journal article" date="2016" name="Nat. Commun.">
        <title>Thousands of microbial genomes shed light on interconnected biogeochemical processes in an aquifer system.</title>
        <authorList>
            <person name="Anantharaman K."/>
            <person name="Brown C.T."/>
            <person name="Hug L.A."/>
            <person name="Sharon I."/>
            <person name="Castelle C.J."/>
            <person name="Probst A.J."/>
            <person name="Thomas B.C."/>
            <person name="Singh A."/>
            <person name="Wilkins M.J."/>
            <person name="Karaoz U."/>
            <person name="Brodie E.L."/>
            <person name="Williams K.H."/>
            <person name="Hubbard S.S."/>
            <person name="Banfield J.F."/>
        </authorList>
    </citation>
    <scope>NUCLEOTIDE SEQUENCE [LARGE SCALE GENOMIC DNA]</scope>
</reference>
<dbReference type="InterPro" id="IPR029028">
    <property type="entry name" value="Alpha/beta_knot_MTases"/>
</dbReference>
<keyword evidence="8 15" id="KW-0489">Methyltransferase</keyword>